<keyword evidence="5 7" id="KW-1133">Transmembrane helix</keyword>
<feature type="transmembrane region" description="Helical" evidence="7">
    <location>
        <begin position="318"/>
        <end position="340"/>
    </location>
</feature>
<dbReference type="GO" id="GO:0008374">
    <property type="term" value="F:O-acyltransferase activity"/>
    <property type="evidence" value="ECO:0007669"/>
    <property type="project" value="InterPro"/>
</dbReference>
<comment type="subcellular location">
    <subcellularLocation>
        <location evidence="1">Membrane</location>
        <topology evidence="1">Multi-pass membrane protein</topology>
    </subcellularLocation>
</comment>
<keyword evidence="4 7" id="KW-0812">Transmembrane</keyword>
<feature type="domain" description="Wax synthase" evidence="8">
    <location>
        <begin position="238"/>
        <end position="324"/>
    </location>
</feature>
<evidence type="ECO:0000256" key="1">
    <source>
        <dbReference type="ARBA" id="ARBA00004141"/>
    </source>
</evidence>
<keyword evidence="10" id="KW-1185">Reference proteome</keyword>
<dbReference type="Pfam" id="PF13813">
    <property type="entry name" value="MBOAT_2"/>
    <property type="match status" value="1"/>
</dbReference>
<evidence type="ECO:0000313" key="10">
    <source>
        <dbReference type="Proteomes" id="UP001220324"/>
    </source>
</evidence>
<dbReference type="InterPro" id="IPR032805">
    <property type="entry name" value="Wax_synthase_dom"/>
</dbReference>
<evidence type="ECO:0000256" key="7">
    <source>
        <dbReference type="SAM" id="Phobius"/>
    </source>
</evidence>
<protein>
    <recommendedName>
        <fullName evidence="8">Wax synthase domain-containing protein</fullName>
    </recommendedName>
</protein>
<dbReference type="Proteomes" id="UP001220324">
    <property type="component" value="Unassembled WGS sequence"/>
</dbReference>
<proteinExistence type="inferred from homology"/>
<sequence>MGGTEATISSQILEISTLYAAHCLIPGILLITTSKRSAWRYLSIPCLVVIAHRSIRVATSLGPGFIWCELARLIVTVVFQSLNLLLINPKDSTDLPSKENHGVVARLYYATRLFTQPRGINTPWQIKNAPVQPAYYTKRGMKEPPRGRFLLRNTAIATIQYLALDVFATLALQQAQDQKKHELLPPTVQWDLSVEQWIERIISNLVAGFVVSRMLIDLHHRVFSILLVGFGLDSPSNCPPLFGRAADAGSLRGFWGKFWHQLVREPFVSVSTFITRDILGLSKSPLERYTNIFLVFLFSGGLHVILDVIQGIPGQESGAMLLFLTAPLGLIIEDGIKALWRSCTGASLTVKNGEREIPVPMWQNIIGFCWAMAWLGITSTWYFYPQMLRPENQALVPFSLASQVGLPVVAGTALAGGALVAFVFEVEV</sequence>
<evidence type="ECO:0000313" key="9">
    <source>
        <dbReference type="EMBL" id="KAJ5541660.1"/>
    </source>
</evidence>
<dbReference type="AlphaFoldDB" id="A0AAD6CZI6"/>
<dbReference type="InterPro" id="IPR044851">
    <property type="entry name" value="Wax_synthase"/>
</dbReference>
<dbReference type="PANTHER" id="PTHR31595">
    <property type="entry name" value="LONG-CHAIN-ALCOHOL O-FATTY-ACYLTRANSFERASE 3-RELATED"/>
    <property type="match status" value="1"/>
</dbReference>
<dbReference type="GO" id="GO:0006629">
    <property type="term" value="P:lipid metabolic process"/>
    <property type="evidence" value="ECO:0007669"/>
    <property type="project" value="InterPro"/>
</dbReference>
<organism evidence="9 10">
    <name type="scientific">Penicillium frequentans</name>
    <dbReference type="NCBI Taxonomy" id="3151616"/>
    <lineage>
        <taxon>Eukaryota</taxon>
        <taxon>Fungi</taxon>
        <taxon>Dikarya</taxon>
        <taxon>Ascomycota</taxon>
        <taxon>Pezizomycotina</taxon>
        <taxon>Eurotiomycetes</taxon>
        <taxon>Eurotiomycetidae</taxon>
        <taxon>Eurotiales</taxon>
        <taxon>Aspergillaceae</taxon>
        <taxon>Penicillium</taxon>
    </lineage>
</organism>
<feature type="transmembrane region" description="Helical" evidence="7">
    <location>
        <begin position="361"/>
        <end position="384"/>
    </location>
</feature>
<evidence type="ECO:0000259" key="8">
    <source>
        <dbReference type="Pfam" id="PF13813"/>
    </source>
</evidence>
<dbReference type="PANTHER" id="PTHR31595:SF27">
    <property type="entry name" value="WAX SYNTHASE DOMAIN-CONTAINING PROTEIN-RELATED"/>
    <property type="match status" value="1"/>
</dbReference>
<evidence type="ECO:0000256" key="3">
    <source>
        <dbReference type="ARBA" id="ARBA00022679"/>
    </source>
</evidence>
<gene>
    <name evidence="9" type="ORF">N7494_006736</name>
</gene>
<evidence type="ECO:0000256" key="6">
    <source>
        <dbReference type="ARBA" id="ARBA00023136"/>
    </source>
</evidence>
<comment type="similarity">
    <text evidence="2">Belongs to the wax synthase family.</text>
</comment>
<dbReference type="GO" id="GO:0016020">
    <property type="term" value="C:membrane"/>
    <property type="evidence" value="ECO:0007669"/>
    <property type="project" value="UniProtKB-SubCell"/>
</dbReference>
<feature type="transmembrane region" description="Helical" evidence="7">
    <location>
        <begin position="404"/>
        <end position="424"/>
    </location>
</feature>
<comment type="caution">
    <text evidence="9">The sequence shown here is derived from an EMBL/GenBank/DDBJ whole genome shotgun (WGS) entry which is preliminary data.</text>
</comment>
<keyword evidence="6 7" id="KW-0472">Membrane</keyword>
<evidence type="ECO:0000256" key="4">
    <source>
        <dbReference type="ARBA" id="ARBA00022692"/>
    </source>
</evidence>
<keyword evidence="3" id="KW-0808">Transferase</keyword>
<feature type="transmembrane region" description="Helical" evidence="7">
    <location>
        <begin position="292"/>
        <end position="312"/>
    </location>
</feature>
<evidence type="ECO:0000256" key="2">
    <source>
        <dbReference type="ARBA" id="ARBA00007282"/>
    </source>
</evidence>
<evidence type="ECO:0000256" key="5">
    <source>
        <dbReference type="ARBA" id="ARBA00022989"/>
    </source>
</evidence>
<dbReference type="EMBL" id="JAQIZZ010000005">
    <property type="protein sequence ID" value="KAJ5541660.1"/>
    <property type="molecule type" value="Genomic_DNA"/>
</dbReference>
<reference evidence="9 10" key="1">
    <citation type="journal article" date="2023" name="IMA Fungus">
        <title>Comparative genomic study of the Penicillium genus elucidates a diverse pangenome and 15 lateral gene transfer events.</title>
        <authorList>
            <person name="Petersen C."/>
            <person name="Sorensen T."/>
            <person name="Nielsen M.R."/>
            <person name="Sondergaard T.E."/>
            <person name="Sorensen J.L."/>
            <person name="Fitzpatrick D.A."/>
            <person name="Frisvad J.C."/>
            <person name="Nielsen K.L."/>
        </authorList>
    </citation>
    <scope>NUCLEOTIDE SEQUENCE [LARGE SCALE GENOMIC DNA]</scope>
    <source>
        <strain evidence="9 10">IBT 35679</strain>
    </source>
</reference>
<name>A0AAD6CZI6_9EURO</name>
<feature type="transmembrane region" description="Helical" evidence="7">
    <location>
        <begin position="12"/>
        <end position="31"/>
    </location>
</feature>
<accession>A0AAD6CZI6</accession>